<comment type="function">
    <text evidence="4">Involved in the maturation of [NiFe] hydrogenases. Required for nickel insertion into the metal center of the hydrogenase.</text>
</comment>
<dbReference type="AlphaFoldDB" id="A0A5J4KY90"/>
<evidence type="ECO:0000256" key="3">
    <source>
        <dbReference type="ARBA" id="ARBA00022833"/>
    </source>
</evidence>
<keyword evidence="1 4" id="KW-0533">Nickel</keyword>
<evidence type="ECO:0000313" key="5">
    <source>
        <dbReference type="EMBL" id="GER91119.1"/>
    </source>
</evidence>
<sequence length="114" mass="12789">MHELSIADAIAETVIEQATNHHASHVKHVSVRIGEANAVISEALIFCFEVIASSNPLLTGAQLKVDIIPHQARCRWCDCEFHVVQYITQCPRCGRWEAEMLSGTEFLIQDMEID</sequence>
<keyword evidence="2 4" id="KW-0479">Metal-binding</keyword>
<evidence type="ECO:0000256" key="1">
    <source>
        <dbReference type="ARBA" id="ARBA00022596"/>
    </source>
</evidence>
<organism evidence="5 6">
    <name type="scientific">Dictyobacter vulcani</name>
    <dbReference type="NCBI Taxonomy" id="2607529"/>
    <lineage>
        <taxon>Bacteria</taxon>
        <taxon>Bacillati</taxon>
        <taxon>Chloroflexota</taxon>
        <taxon>Ktedonobacteria</taxon>
        <taxon>Ktedonobacterales</taxon>
        <taxon>Dictyobacteraceae</taxon>
        <taxon>Dictyobacter</taxon>
    </lineage>
</organism>
<feature type="binding site" evidence="4">
    <location>
        <position position="74"/>
    </location>
    <ligand>
        <name>Zn(2+)</name>
        <dbReference type="ChEBI" id="CHEBI:29105"/>
    </ligand>
</feature>
<reference evidence="5 6" key="1">
    <citation type="submission" date="2019-10" db="EMBL/GenBank/DDBJ databases">
        <title>Dictyobacter vulcani sp. nov., within the class Ktedonobacteria, isolated from soil of volcanic Mt. Zao.</title>
        <authorList>
            <person name="Zheng Y."/>
            <person name="Wang C.M."/>
            <person name="Sakai Y."/>
            <person name="Abe K."/>
            <person name="Yokota A."/>
            <person name="Yabe S."/>
        </authorList>
    </citation>
    <scope>NUCLEOTIDE SEQUENCE [LARGE SCALE GENOMIC DNA]</scope>
    <source>
        <strain evidence="5 6">W12</strain>
    </source>
</reference>
<dbReference type="GO" id="GO:0008270">
    <property type="term" value="F:zinc ion binding"/>
    <property type="evidence" value="ECO:0007669"/>
    <property type="project" value="UniProtKB-UniRule"/>
</dbReference>
<evidence type="ECO:0000313" key="6">
    <source>
        <dbReference type="Proteomes" id="UP000326912"/>
    </source>
</evidence>
<keyword evidence="6" id="KW-1185">Reference proteome</keyword>
<dbReference type="GO" id="GO:0016151">
    <property type="term" value="F:nickel cation binding"/>
    <property type="evidence" value="ECO:0007669"/>
    <property type="project" value="UniProtKB-UniRule"/>
</dbReference>
<accession>A0A5J4KY90</accession>
<name>A0A5J4KY90_9CHLR</name>
<dbReference type="PANTHER" id="PTHR34535">
    <property type="entry name" value="HYDROGENASE MATURATION FACTOR HYPA"/>
    <property type="match status" value="1"/>
</dbReference>
<dbReference type="InterPro" id="IPR000688">
    <property type="entry name" value="HypA/HybF"/>
</dbReference>
<proteinExistence type="inferred from homology"/>
<evidence type="ECO:0000256" key="4">
    <source>
        <dbReference type="HAMAP-Rule" id="MF_00213"/>
    </source>
</evidence>
<keyword evidence="3 4" id="KW-0862">Zinc</keyword>
<dbReference type="Proteomes" id="UP000326912">
    <property type="component" value="Unassembled WGS sequence"/>
</dbReference>
<feature type="binding site" evidence="4">
    <location>
        <position position="90"/>
    </location>
    <ligand>
        <name>Zn(2+)</name>
        <dbReference type="ChEBI" id="CHEBI:29105"/>
    </ligand>
</feature>
<dbReference type="PANTHER" id="PTHR34535:SF3">
    <property type="entry name" value="HYDROGENASE MATURATION FACTOR HYPA"/>
    <property type="match status" value="1"/>
</dbReference>
<comment type="caution">
    <text evidence="5">The sequence shown here is derived from an EMBL/GenBank/DDBJ whole genome shotgun (WGS) entry which is preliminary data.</text>
</comment>
<feature type="binding site" evidence="4">
    <location>
        <position position="77"/>
    </location>
    <ligand>
        <name>Zn(2+)</name>
        <dbReference type="ChEBI" id="CHEBI:29105"/>
    </ligand>
</feature>
<feature type="binding site" evidence="4">
    <location>
        <position position="93"/>
    </location>
    <ligand>
        <name>Zn(2+)</name>
        <dbReference type="ChEBI" id="CHEBI:29105"/>
    </ligand>
</feature>
<comment type="similarity">
    <text evidence="4">Belongs to the HypA/HybF family.</text>
</comment>
<dbReference type="GO" id="GO:0051604">
    <property type="term" value="P:protein maturation"/>
    <property type="evidence" value="ECO:0007669"/>
    <property type="project" value="InterPro"/>
</dbReference>
<dbReference type="RefSeq" id="WP_151758799.1">
    <property type="nucleotide sequence ID" value="NZ_BKZW01000003.1"/>
</dbReference>
<dbReference type="PIRSF" id="PIRSF004761">
    <property type="entry name" value="Hydrgn_mat_HypA"/>
    <property type="match status" value="1"/>
</dbReference>
<protein>
    <recommendedName>
        <fullName evidence="4">Hydrogenase maturation factor HypA</fullName>
    </recommendedName>
</protein>
<feature type="binding site" evidence="4">
    <location>
        <position position="2"/>
    </location>
    <ligand>
        <name>Ni(2+)</name>
        <dbReference type="ChEBI" id="CHEBI:49786"/>
    </ligand>
</feature>
<dbReference type="EMBL" id="BKZW01000003">
    <property type="protein sequence ID" value="GER91119.1"/>
    <property type="molecule type" value="Genomic_DNA"/>
</dbReference>
<evidence type="ECO:0000256" key="2">
    <source>
        <dbReference type="ARBA" id="ARBA00022723"/>
    </source>
</evidence>
<dbReference type="Gene3D" id="3.30.2320.80">
    <property type="match status" value="1"/>
</dbReference>
<dbReference type="HAMAP" id="MF_00213">
    <property type="entry name" value="HypA_HybF"/>
    <property type="match status" value="1"/>
</dbReference>
<gene>
    <name evidence="4 5" type="primary">hypA</name>
    <name evidence="5" type="ORF">KDW_52810</name>
</gene>
<dbReference type="Pfam" id="PF01155">
    <property type="entry name" value="HypA"/>
    <property type="match status" value="1"/>
</dbReference>